<dbReference type="Gene3D" id="3.10.350.10">
    <property type="entry name" value="LysM domain"/>
    <property type="match status" value="1"/>
</dbReference>
<dbReference type="InterPro" id="IPR016047">
    <property type="entry name" value="M23ase_b-sheet_dom"/>
</dbReference>
<evidence type="ECO:0000259" key="3">
    <source>
        <dbReference type="PROSITE" id="PS51782"/>
    </source>
</evidence>
<dbReference type="GO" id="GO:0004222">
    <property type="term" value="F:metalloendopeptidase activity"/>
    <property type="evidence" value="ECO:0007669"/>
    <property type="project" value="TreeGrafter"/>
</dbReference>
<feature type="region of interest" description="Disordered" evidence="2">
    <location>
        <begin position="121"/>
        <end position="150"/>
    </location>
</feature>
<dbReference type="PROSITE" id="PS51782">
    <property type="entry name" value="LYSM"/>
    <property type="match status" value="1"/>
</dbReference>
<feature type="compositionally biased region" description="Polar residues" evidence="2">
    <location>
        <begin position="136"/>
        <end position="146"/>
    </location>
</feature>
<comment type="caution">
    <text evidence="4">The sequence shown here is derived from an EMBL/GenBank/DDBJ whole genome shotgun (WGS) entry which is preliminary data.</text>
</comment>
<feature type="compositionally biased region" description="Basic and acidic residues" evidence="2">
    <location>
        <begin position="123"/>
        <end position="134"/>
    </location>
</feature>
<comment type="similarity">
    <text evidence="1">Belongs to the E.coli NlpD/Haemophilus LppB family.</text>
</comment>
<evidence type="ECO:0000256" key="2">
    <source>
        <dbReference type="SAM" id="MobiDB-lite"/>
    </source>
</evidence>
<dbReference type="InterPro" id="IPR050570">
    <property type="entry name" value="Cell_wall_metabolism_enzyme"/>
</dbReference>
<dbReference type="InterPro" id="IPR036779">
    <property type="entry name" value="LysM_dom_sf"/>
</dbReference>
<evidence type="ECO:0000256" key="1">
    <source>
        <dbReference type="ARBA" id="ARBA00038420"/>
    </source>
</evidence>
<dbReference type="InterPro" id="IPR018392">
    <property type="entry name" value="LysM"/>
</dbReference>
<reference evidence="4" key="2">
    <citation type="submission" date="2020-08" db="EMBL/GenBank/DDBJ databases">
        <authorList>
            <person name="Lai Q."/>
        </authorList>
    </citation>
    <scope>NUCLEOTIDE SEQUENCE</scope>
    <source>
        <strain evidence="4">S27-2</strain>
    </source>
</reference>
<dbReference type="AlphaFoldDB" id="A0A8J6IV28"/>
<dbReference type="InterPro" id="IPR011055">
    <property type="entry name" value="Dup_hybrid_motif"/>
</dbReference>
<accession>A0A8J6IV28</accession>
<organism evidence="4 5">
    <name type="scientific">Neptunicella marina</name>
    <dbReference type="NCBI Taxonomy" id="2125989"/>
    <lineage>
        <taxon>Bacteria</taxon>
        <taxon>Pseudomonadati</taxon>
        <taxon>Pseudomonadota</taxon>
        <taxon>Gammaproteobacteria</taxon>
        <taxon>Alteromonadales</taxon>
        <taxon>Alteromonadaceae</taxon>
        <taxon>Neptunicella</taxon>
    </lineage>
</organism>
<dbReference type="Pfam" id="PF01476">
    <property type="entry name" value="LysM"/>
    <property type="match status" value="1"/>
</dbReference>
<dbReference type="Gene3D" id="2.70.70.10">
    <property type="entry name" value="Glucose Permease (Domain IIA)"/>
    <property type="match status" value="1"/>
</dbReference>
<gene>
    <name evidence="4" type="ORF">H8B19_10530</name>
</gene>
<proteinExistence type="inferred from homology"/>
<protein>
    <submittedName>
        <fullName evidence="4">Peptidoglycan DD-metalloendopeptidase family protein</fullName>
    </submittedName>
</protein>
<dbReference type="PANTHER" id="PTHR21666">
    <property type="entry name" value="PEPTIDASE-RELATED"/>
    <property type="match status" value="1"/>
</dbReference>
<feature type="domain" description="LysM" evidence="3">
    <location>
        <begin position="52"/>
        <end position="96"/>
    </location>
</feature>
<dbReference type="PANTHER" id="PTHR21666:SF263">
    <property type="entry name" value="MUREIN HYDROLASE ACTIVATOR NLPD"/>
    <property type="match status" value="1"/>
</dbReference>
<dbReference type="Pfam" id="PF01551">
    <property type="entry name" value="Peptidase_M23"/>
    <property type="match status" value="1"/>
</dbReference>
<name>A0A8J6IV28_9ALTE</name>
<evidence type="ECO:0000313" key="4">
    <source>
        <dbReference type="EMBL" id="MBC3766317.1"/>
    </source>
</evidence>
<reference evidence="4" key="1">
    <citation type="journal article" date="2018" name="Int. J. Syst. Evol. Microbiol.">
        <title>Neptunicella marina gen. nov., sp. nov., isolated from surface seawater.</title>
        <authorList>
            <person name="Liu X."/>
            <person name="Lai Q."/>
            <person name="Du Y."/>
            <person name="Zhang X."/>
            <person name="Liu Z."/>
            <person name="Sun F."/>
            <person name="Shao Z."/>
        </authorList>
    </citation>
    <scope>NUCLEOTIDE SEQUENCE</scope>
    <source>
        <strain evidence="4">S27-2</strain>
    </source>
</reference>
<evidence type="ECO:0000313" key="5">
    <source>
        <dbReference type="Proteomes" id="UP000601768"/>
    </source>
</evidence>
<dbReference type="SMART" id="SM00257">
    <property type="entry name" value="LysM"/>
    <property type="match status" value="1"/>
</dbReference>
<dbReference type="GO" id="GO:0032153">
    <property type="term" value="C:cell division site"/>
    <property type="evidence" value="ECO:0007669"/>
    <property type="project" value="TreeGrafter"/>
</dbReference>
<dbReference type="EMBL" id="JACNEP010000007">
    <property type="protein sequence ID" value="MBC3766317.1"/>
    <property type="molecule type" value="Genomic_DNA"/>
</dbReference>
<dbReference type="CDD" id="cd00118">
    <property type="entry name" value="LysM"/>
    <property type="match status" value="1"/>
</dbReference>
<dbReference type="CDD" id="cd12797">
    <property type="entry name" value="M23_peptidase"/>
    <property type="match status" value="1"/>
</dbReference>
<keyword evidence="5" id="KW-1185">Reference proteome</keyword>
<dbReference type="SUPFAM" id="SSF51261">
    <property type="entry name" value="Duplicated hybrid motif"/>
    <property type="match status" value="1"/>
</dbReference>
<dbReference type="GO" id="GO:0009279">
    <property type="term" value="C:cell outer membrane"/>
    <property type="evidence" value="ECO:0007669"/>
    <property type="project" value="TreeGrafter"/>
</dbReference>
<sequence length="282" mass="30932">MELLVGNKGWLLFTTFILLLGGCSGRPAPAPVISASNPIVINDYKAPLVTPKSVTVKNGDTLYSIAWYYGLDFQTIAQNNKLSSPYNIFPGQKLILLNSPARANKGERKNTVKNKIKQKKINVKQDVDHDKKQAYGESSGTKNTHPTGKRNYADNVGKWVWPAAGKVIATFSVSEQGNKGIDIANRVGSKVVAAASGKVVYCGDALRGYGNLVIIKHTDEYLTAYAHNSKILVKEQQWVKSGQKIALMGSSDSDRVKLHFEVRFKGSSVDPLHYLPTKNNNK</sequence>
<dbReference type="Proteomes" id="UP000601768">
    <property type="component" value="Unassembled WGS sequence"/>
</dbReference>